<evidence type="ECO:0000313" key="4">
    <source>
        <dbReference type="EMBL" id="KAG5477166.1"/>
    </source>
</evidence>
<feature type="compositionally biased region" description="Low complexity" evidence="2">
    <location>
        <begin position="28"/>
        <end position="38"/>
    </location>
</feature>
<accession>A0A836GL71</accession>
<sequence length="297" mass="33127">MGRNKKKSKAMAHGQSSSDEEREEDHNAALTAAPTAHAEGGEDHTGASAAAGDAVATSGQRSDHGSGRGSDSDSEDDAPKKKKEYRGNRLKKLDSQRRKHKGRDANEDGKAEEAVGEGDGDGEPLVVTRQRAVEVLYCPICTFPAEMCEFSGMMEKCRPWLQEHAAELADAEERGRRRRILTEKDRLEALLEGRGIKKALERIVVLEVEKRTGRRMITSVFGMDLFGFNLKDLSREWRKRFSCGAGVRAAEEGKHQDCIDIQGNLVDQLAEMLVTKYKIPKESVYMMEGKKRVRYPY</sequence>
<dbReference type="CDD" id="cd11607">
    <property type="entry name" value="DENR_C"/>
    <property type="match status" value="1"/>
</dbReference>
<dbReference type="EMBL" id="JAFHLR010000025">
    <property type="protein sequence ID" value="KAG5477166.1"/>
    <property type="molecule type" value="Genomic_DNA"/>
</dbReference>
<organism evidence="4 5">
    <name type="scientific">Leishmania orientalis</name>
    <dbReference type="NCBI Taxonomy" id="2249476"/>
    <lineage>
        <taxon>Eukaryota</taxon>
        <taxon>Discoba</taxon>
        <taxon>Euglenozoa</taxon>
        <taxon>Kinetoplastea</taxon>
        <taxon>Metakinetoplastina</taxon>
        <taxon>Trypanosomatida</taxon>
        <taxon>Trypanosomatidae</taxon>
        <taxon>Leishmaniinae</taxon>
        <taxon>Leishmania</taxon>
    </lineage>
</organism>
<comment type="caution">
    <text evidence="4">The sequence shown here is derived from an EMBL/GenBank/DDBJ whole genome shotgun (WGS) entry which is preliminary data.</text>
</comment>
<dbReference type="SMR" id="A0A836GL71"/>
<evidence type="ECO:0000256" key="1">
    <source>
        <dbReference type="ARBA" id="ARBA00007514"/>
    </source>
</evidence>
<proteinExistence type="inferred from homology"/>
<feature type="compositionally biased region" description="Basic residues" evidence="2">
    <location>
        <begin position="1"/>
        <end position="10"/>
    </location>
</feature>
<dbReference type="Pfam" id="PF21023">
    <property type="entry name" value="DENR_N"/>
    <property type="match status" value="1"/>
</dbReference>
<dbReference type="InterPro" id="IPR001950">
    <property type="entry name" value="SUI1"/>
</dbReference>
<dbReference type="PANTHER" id="PTHR12789">
    <property type="entry name" value="DENSITY-REGULATED PROTEIN HOMOLOG"/>
    <property type="match status" value="1"/>
</dbReference>
<feature type="compositionally biased region" description="Low complexity" evidence="2">
    <location>
        <begin position="46"/>
        <end position="60"/>
    </location>
</feature>
<name>A0A836GL71_9TRYP</name>
<evidence type="ECO:0000313" key="5">
    <source>
        <dbReference type="Proteomes" id="UP000674143"/>
    </source>
</evidence>
<dbReference type="GeneID" id="92360302"/>
<dbReference type="InterPro" id="IPR050318">
    <property type="entry name" value="DENR/SUI1_TIF"/>
</dbReference>
<evidence type="ECO:0000259" key="3">
    <source>
        <dbReference type="PROSITE" id="PS50296"/>
    </source>
</evidence>
<dbReference type="GO" id="GO:0001731">
    <property type="term" value="P:formation of translation preinitiation complex"/>
    <property type="evidence" value="ECO:0007669"/>
    <property type="project" value="TreeGrafter"/>
</dbReference>
<dbReference type="GO" id="GO:0003729">
    <property type="term" value="F:mRNA binding"/>
    <property type="evidence" value="ECO:0007669"/>
    <property type="project" value="TreeGrafter"/>
</dbReference>
<dbReference type="AlphaFoldDB" id="A0A836GL71"/>
<dbReference type="Gene3D" id="3.30.780.10">
    <property type="entry name" value="SUI1-like domain"/>
    <property type="match status" value="1"/>
</dbReference>
<dbReference type="Pfam" id="PF01253">
    <property type="entry name" value="SUI1"/>
    <property type="match status" value="1"/>
</dbReference>
<protein>
    <recommendedName>
        <fullName evidence="3">SUI1 domain-containing protein</fullName>
    </recommendedName>
</protein>
<dbReference type="SUPFAM" id="SSF55159">
    <property type="entry name" value="eIF1-like"/>
    <property type="match status" value="1"/>
</dbReference>
<dbReference type="GO" id="GO:0002188">
    <property type="term" value="P:translation reinitiation"/>
    <property type="evidence" value="ECO:0007669"/>
    <property type="project" value="TreeGrafter"/>
</dbReference>
<dbReference type="InterPro" id="IPR036877">
    <property type="entry name" value="SUI1_dom_sf"/>
</dbReference>
<dbReference type="GO" id="GO:0003743">
    <property type="term" value="F:translation initiation factor activity"/>
    <property type="evidence" value="ECO:0007669"/>
    <property type="project" value="InterPro"/>
</dbReference>
<dbReference type="RefSeq" id="XP_067062577.1">
    <property type="nucleotide sequence ID" value="XM_067206368.1"/>
</dbReference>
<gene>
    <name evidence="4" type="ORF">LSCM4_04383</name>
</gene>
<dbReference type="Proteomes" id="UP000674143">
    <property type="component" value="Chromosome 25"/>
</dbReference>
<dbReference type="KEGG" id="loi:92360302"/>
<comment type="similarity">
    <text evidence="1">Belongs to the DENR family.</text>
</comment>
<keyword evidence="5" id="KW-1185">Reference proteome</keyword>
<feature type="domain" description="SUI1" evidence="3">
    <location>
        <begin position="204"/>
        <end position="277"/>
    </location>
</feature>
<dbReference type="FunFam" id="3.30.780.10:FF:000024">
    <property type="entry name" value="Translation_initiation_factor_SUI1_-_putative"/>
    <property type="match status" value="1"/>
</dbReference>
<feature type="region of interest" description="Disordered" evidence="2">
    <location>
        <begin position="1"/>
        <end position="123"/>
    </location>
</feature>
<reference evidence="4 5" key="1">
    <citation type="submission" date="2021-02" db="EMBL/GenBank/DDBJ databases">
        <title>Leishmania (Mundinia) orientalis Genome sequencing and assembly.</title>
        <authorList>
            <person name="Almutairi H."/>
            <person name="Gatherer D."/>
        </authorList>
    </citation>
    <scope>NUCLEOTIDE SEQUENCE [LARGE SCALE GENOMIC DNA]</scope>
    <source>
        <strain evidence="4">LSCM4</strain>
    </source>
</reference>
<dbReference type="PANTHER" id="PTHR12789:SF0">
    <property type="entry name" value="DENSITY-REGULATED PROTEIN"/>
    <property type="match status" value="1"/>
</dbReference>
<evidence type="ECO:0000256" key="2">
    <source>
        <dbReference type="SAM" id="MobiDB-lite"/>
    </source>
</evidence>
<dbReference type="InterPro" id="IPR048517">
    <property type="entry name" value="DENR_N"/>
</dbReference>
<feature type="compositionally biased region" description="Basic and acidic residues" evidence="2">
    <location>
        <begin position="103"/>
        <end position="113"/>
    </location>
</feature>
<dbReference type="InterPro" id="IPR046447">
    <property type="entry name" value="DENR_C"/>
</dbReference>
<feature type="compositionally biased region" description="Basic and acidic residues" evidence="2">
    <location>
        <begin position="85"/>
        <end position="96"/>
    </location>
</feature>
<dbReference type="PROSITE" id="PS50296">
    <property type="entry name" value="SUI1"/>
    <property type="match status" value="1"/>
</dbReference>